<keyword evidence="2" id="KW-1185">Reference proteome</keyword>
<gene>
    <name evidence="1" type="ORF">C8Q71DRAFT_723786</name>
</gene>
<evidence type="ECO:0000313" key="2">
    <source>
        <dbReference type="Proteomes" id="UP000814176"/>
    </source>
</evidence>
<organism evidence="1 2">
    <name type="scientific">Rhodofomes roseus</name>
    <dbReference type="NCBI Taxonomy" id="34475"/>
    <lineage>
        <taxon>Eukaryota</taxon>
        <taxon>Fungi</taxon>
        <taxon>Dikarya</taxon>
        <taxon>Basidiomycota</taxon>
        <taxon>Agaricomycotina</taxon>
        <taxon>Agaricomycetes</taxon>
        <taxon>Polyporales</taxon>
        <taxon>Rhodofomes</taxon>
    </lineage>
</organism>
<accession>A0ABQ8KFW8</accession>
<name>A0ABQ8KFW8_9APHY</name>
<dbReference type="EMBL" id="JADCUA010000010">
    <property type="protein sequence ID" value="KAH9836668.1"/>
    <property type="molecule type" value="Genomic_DNA"/>
</dbReference>
<dbReference type="RefSeq" id="XP_047778906.1">
    <property type="nucleotide sequence ID" value="XM_047921599.1"/>
</dbReference>
<dbReference type="Proteomes" id="UP000814176">
    <property type="component" value="Unassembled WGS sequence"/>
</dbReference>
<evidence type="ECO:0000313" key="1">
    <source>
        <dbReference type="EMBL" id="KAH9836668.1"/>
    </source>
</evidence>
<proteinExistence type="predicted"/>
<protein>
    <submittedName>
        <fullName evidence="1">Uncharacterized protein</fullName>
    </submittedName>
</protein>
<comment type="caution">
    <text evidence="1">The sequence shown here is derived from an EMBL/GenBank/DDBJ whole genome shotgun (WGS) entry which is preliminary data.</text>
</comment>
<reference evidence="1 2" key="1">
    <citation type="journal article" date="2021" name="Environ. Microbiol.">
        <title>Gene family expansions and transcriptome signatures uncover fungal adaptations to wood decay.</title>
        <authorList>
            <person name="Hage H."/>
            <person name="Miyauchi S."/>
            <person name="Viragh M."/>
            <person name="Drula E."/>
            <person name="Min B."/>
            <person name="Chaduli D."/>
            <person name="Navarro D."/>
            <person name="Favel A."/>
            <person name="Norest M."/>
            <person name="Lesage-Meessen L."/>
            <person name="Balint B."/>
            <person name="Merenyi Z."/>
            <person name="de Eugenio L."/>
            <person name="Morin E."/>
            <person name="Martinez A.T."/>
            <person name="Baldrian P."/>
            <person name="Stursova M."/>
            <person name="Martinez M.J."/>
            <person name="Novotny C."/>
            <person name="Magnuson J.K."/>
            <person name="Spatafora J.W."/>
            <person name="Maurice S."/>
            <person name="Pangilinan J."/>
            <person name="Andreopoulos W."/>
            <person name="LaButti K."/>
            <person name="Hundley H."/>
            <person name="Na H."/>
            <person name="Kuo A."/>
            <person name="Barry K."/>
            <person name="Lipzen A."/>
            <person name="Henrissat B."/>
            <person name="Riley R."/>
            <person name="Ahrendt S."/>
            <person name="Nagy L.G."/>
            <person name="Grigoriev I.V."/>
            <person name="Martin F."/>
            <person name="Rosso M.N."/>
        </authorList>
    </citation>
    <scope>NUCLEOTIDE SEQUENCE [LARGE SCALE GENOMIC DNA]</scope>
    <source>
        <strain evidence="1 2">CIRM-BRFM 1785</strain>
    </source>
</reference>
<dbReference type="GeneID" id="72002331"/>
<sequence length="267" mass="30845">MLFEPQEQTKLRWKCAKAKDNNADRLDEDLKNHWQEEQECALHAEQTCLEDDAHTFIERCDRHPRNIGTEVNGHAQVHRVSGANQASDTSRPTGEIIDITQEADNSDCPSRCHPQSLSGITDNTVTRPCKRRRLDVCNDDVIDLTQDHQSEVSLIWAYLEDSTNPMHYTFDNLKNTRRPSSLIFTRWGLGLTDPISMWKSAEQKWTFMHVEKAVDLPYSLCANESLVWCKWRVQELRKLDLVTDSNDAEGPRWPTEDSLWHVQVTST</sequence>